<dbReference type="RefSeq" id="WP_015182926.1">
    <property type="nucleotide sequence ID" value="NC_019738.1"/>
</dbReference>
<evidence type="ECO:0000256" key="1">
    <source>
        <dbReference type="ARBA" id="ARBA00001961"/>
    </source>
</evidence>
<keyword evidence="3" id="KW-0847">Vitamin C</keyword>
<dbReference type="Pfam" id="PF13640">
    <property type="entry name" value="2OG-FeII_Oxy_3"/>
    <property type="match status" value="1"/>
</dbReference>
<dbReference type="GO" id="GO:0005506">
    <property type="term" value="F:iron ion binding"/>
    <property type="evidence" value="ECO:0007669"/>
    <property type="project" value="InterPro"/>
</dbReference>
<evidence type="ECO:0000256" key="5">
    <source>
        <dbReference type="ARBA" id="ARBA00023002"/>
    </source>
</evidence>
<dbReference type="PROSITE" id="PS51471">
    <property type="entry name" value="FE2OG_OXY"/>
    <property type="match status" value="1"/>
</dbReference>
<evidence type="ECO:0000259" key="7">
    <source>
        <dbReference type="PROSITE" id="PS51471"/>
    </source>
</evidence>
<accession>K9WGX5</accession>
<dbReference type="Gene3D" id="2.60.120.620">
    <property type="entry name" value="q2cbj1_9rhob like domain"/>
    <property type="match status" value="1"/>
</dbReference>
<evidence type="ECO:0000256" key="4">
    <source>
        <dbReference type="ARBA" id="ARBA00022964"/>
    </source>
</evidence>
<keyword evidence="5" id="KW-0560">Oxidoreductase</keyword>
<dbReference type="InterPro" id="IPR044862">
    <property type="entry name" value="Pro_4_hyd_alph_FE2OG_OXY"/>
</dbReference>
<dbReference type="GO" id="GO:0016705">
    <property type="term" value="F:oxidoreductase activity, acting on paired donors, with incorporation or reduction of molecular oxygen"/>
    <property type="evidence" value="ECO:0007669"/>
    <property type="project" value="InterPro"/>
</dbReference>
<dbReference type="GO" id="GO:0031418">
    <property type="term" value="F:L-ascorbic acid binding"/>
    <property type="evidence" value="ECO:0007669"/>
    <property type="project" value="UniProtKB-KW"/>
</dbReference>
<name>K9WGX5_9CYAN</name>
<evidence type="ECO:0000256" key="6">
    <source>
        <dbReference type="ARBA" id="ARBA00023004"/>
    </source>
</evidence>
<dbReference type="Proteomes" id="UP000010471">
    <property type="component" value="Chromosome"/>
</dbReference>
<gene>
    <name evidence="8" type="ORF">Mic7113_3004</name>
</gene>
<reference evidence="8 9" key="1">
    <citation type="submission" date="2012-06" db="EMBL/GenBank/DDBJ databases">
        <title>Finished chromosome of genome of Microcoleus sp. PCC 7113.</title>
        <authorList>
            <consortium name="US DOE Joint Genome Institute"/>
            <person name="Gugger M."/>
            <person name="Coursin T."/>
            <person name="Rippka R."/>
            <person name="Tandeau De Marsac N."/>
            <person name="Huntemann M."/>
            <person name="Wei C.-L."/>
            <person name="Han J."/>
            <person name="Detter J.C."/>
            <person name="Han C."/>
            <person name="Tapia R."/>
            <person name="Chen A."/>
            <person name="Kyrpides N."/>
            <person name="Mavromatis K."/>
            <person name="Markowitz V."/>
            <person name="Szeto E."/>
            <person name="Ivanova N."/>
            <person name="Pagani I."/>
            <person name="Pati A."/>
            <person name="Goodwin L."/>
            <person name="Nordberg H.P."/>
            <person name="Cantor M.N."/>
            <person name="Hua S.X."/>
            <person name="Woyke T."/>
            <person name="Kerfeld C.A."/>
        </authorList>
    </citation>
    <scope>NUCLEOTIDE SEQUENCE [LARGE SCALE GENOMIC DNA]</scope>
    <source>
        <strain evidence="8 9">PCC 7113</strain>
    </source>
</reference>
<dbReference type="InterPro" id="IPR006620">
    <property type="entry name" value="Pro_4_hyd_alph"/>
</dbReference>
<dbReference type="KEGG" id="mic:Mic7113_3004"/>
<dbReference type="OrthoDB" id="8926796at2"/>
<feature type="domain" description="Fe2OG dioxygenase" evidence="7">
    <location>
        <begin position="149"/>
        <end position="268"/>
    </location>
</feature>
<protein>
    <recommendedName>
        <fullName evidence="7">Fe2OG dioxygenase domain-containing protein</fullName>
    </recommendedName>
</protein>
<dbReference type="AlphaFoldDB" id="K9WGX5"/>
<evidence type="ECO:0000313" key="9">
    <source>
        <dbReference type="Proteomes" id="UP000010471"/>
    </source>
</evidence>
<dbReference type="STRING" id="1173027.Mic7113_3004"/>
<dbReference type="GO" id="GO:0051213">
    <property type="term" value="F:dioxygenase activity"/>
    <property type="evidence" value="ECO:0007669"/>
    <property type="project" value="UniProtKB-KW"/>
</dbReference>
<keyword evidence="6" id="KW-0408">Iron</keyword>
<proteinExistence type="predicted"/>
<dbReference type="eggNOG" id="COG3751">
    <property type="taxonomic scope" value="Bacteria"/>
</dbReference>
<evidence type="ECO:0000256" key="2">
    <source>
        <dbReference type="ARBA" id="ARBA00022723"/>
    </source>
</evidence>
<dbReference type="SMART" id="SM00702">
    <property type="entry name" value="P4Hc"/>
    <property type="match status" value="1"/>
</dbReference>
<comment type="cofactor">
    <cofactor evidence="1">
        <name>L-ascorbate</name>
        <dbReference type="ChEBI" id="CHEBI:38290"/>
    </cofactor>
</comment>
<dbReference type="InterPro" id="IPR005123">
    <property type="entry name" value="Oxoglu/Fe-dep_dioxygenase_dom"/>
</dbReference>
<keyword evidence="4" id="KW-0223">Dioxygenase</keyword>
<dbReference type="InterPro" id="IPR051559">
    <property type="entry name" value="HIF_prolyl_hydroxylases"/>
</dbReference>
<keyword evidence="2" id="KW-0479">Metal-binding</keyword>
<sequence>MEPVHQFLHQLKQDQKLREELAETLRVENDWNVATHIAEKYGYKFTSKKLWETIQERQQKGETWEDEPQPAIGVENASIQLDNFLTAEDNHHLLEYALQHESDFVSSLTVDLDDTLHLSPNHRRSLMLPSCSDVVEGVIHRIHQVLPEVRNQLLLPSFPISGIDASLTAHNDGHFYRLHKDNNSIRLATREITFVYYFCKEPKPFTGGELRIYYNQVKKNLFAFKLIEPRNNSIVFFPSRYLHEILPVHCPFQNFADSRFTINGWIEQQVGSSRGANFRDLMLTLMVMISRSQKNQMLSSFGT</sequence>
<dbReference type="PANTHER" id="PTHR12907:SF26">
    <property type="entry name" value="HIF PROLYL HYDROXYLASE, ISOFORM C"/>
    <property type="match status" value="1"/>
</dbReference>
<keyword evidence="9" id="KW-1185">Reference proteome</keyword>
<dbReference type="HOGENOM" id="CLU_077684_0_0_3"/>
<evidence type="ECO:0000313" key="8">
    <source>
        <dbReference type="EMBL" id="AFZ18777.1"/>
    </source>
</evidence>
<dbReference type="PANTHER" id="PTHR12907">
    <property type="entry name" value="EGL NINE HOMOLOG-RELATED"/>
    <property type="match status" value="1"/>
</dbReference>
<organism evidence="8 9">
    <name type="scientific">Allocoleopsis franciscana PCC 7113</name>
    <dbReference type="NCBI Taxonomy" id="1173027"/>
    <lineage>
        <taxon>Bacteria</taxon>
        <taxon>Bacillati</taxon>
        <taxon>Cyanobacteriota</taxon>
        <taxon>Cyanophyceae</taxon>
        <taxon>Coleofasciculales</taxon>
        <taxon>Coleofasciculaceae</taxon>
        <taxon>Allocoleopsis</taxon>
        <taxon>Allocoleopsis franciscana</taxon>
    </lineage>
</organism>
<dbReference type="EMBL" id="CP003630">
    <property type="protein sequence ID" value="AFZ18777.1"/>
    <property type="molecule type" value="Genomic_DNA"/>
</dbReference>
<evidence type="ECO:0000256" key="3">
    <source>
        <dbReference type="ARBA" id="ARBA00022896"/>
    </source>
</evidence>